<proteinExistence type="inferred from homology"/>
<keyword evidence="9" id="KW-1185">Reference proteome</keyword>
<dbReference type="SUPFAM" id="SSF50998">
    <property type="entry name" value="Quinoprotein alcohol dehydrogenase-like"/>
    <property type="match status" value="1"/>
</dbReference>
<evidence type="ECO:0000313" key="8">
    <source>
        <dbReference type="EMBL" id="SDX97585.1"/>
    </source>
</evidence>
<organism evidence="8 9">
    <name type="scientific">Acetomicrobium thermoterrenum DSM 13490</name>
    <dbReference type="NCBI Taxonomy" id="1120987"/>
    <lineage>
        <taxon>Bacteria</taxon>
        <taxon>Thermotogati</taxon>
        <taxon>Synergistota</taxon>
        <taxon>Synergistia</taxon>
        <taxon>Synergistales</taxon>
        <taxon>Acetomicrobiaceae</taxon>
        <taxon>Acetomicrobium</taxon>
    </lineage>
</organism>
<name>A0A1H3G3B2_9BACT</name>
<evidence type="ECO:0000259" key="7">
    <source>
        <dbReference type="Pfam" id="PF05567"/>
    </source>
</evidence>
<keyword evidence="5" id="KW-0106">Calcium</keyword>
<dbReference type="EMBL" id="FNPD01000007">
    <property type="protein sequence ID" value="SDX97585.1"/>
    <property type="molecule type" value="Genomic_DNA"/>
</dbReference>
<keyword evidence="3" id="KW-1029">Fimbrium biogenesis</keyword>
<sequence length="732" mass="82452">MKLPRKASPLKMFKKFSLKYSTPIVALFLFCGLTFVMSPLLYAETEPVEGEKLQIQTPILCSISKAFPESFDQCYHSTPFFNGTLLVISPDNPGGDVVIYTASFEPTKEGQWKGHLYKYILSSGIMPASPEWDAGMKLDSQPYSDRDVFTANWKDRNWRINFNSSINNSSTLAQMLEPNVNYLPFEQVPKFIRWVLGSDEWHETNENERYKLGDIYHSGLVKVCAPKGGYIDTKYNEFKKKNAKREKLIYVQANDGMLHAFNCSTGQEKWAFIPPNVLAEGRIVGMKQDLSGKEPKWEEGDTSHSRYLLDGPLVAEDVLFSDGRYHTIILGLLGYAGAGLYVLDVTDPNEPQFMWAVENAIYTRAGDSLLPNQGRYVSYWVRNGNAVSRMDQMHNEITDNSDLNYKDMRFTKSTPAIGYVSTQKGSQTDTWVAIMGNGSMMKSGDDSSLLAGVYVINIENGRLLKVFSIPSAQEIATPVAMLCKAYTRLAKYFYVGGNNGVIYEGDLRAKTPGQWTIKNVFDIKSSSGSFYTLDVAYINRDKWLFALTGDDEDLIGDEATTNYMIAANISKGSSSIDDLTELSSETANADSRGWYIRLDANEYPATSTTYYKGHIFFSTYLKPERPCDLGKSRIYILNAVTGKGAWTGNKKFIELEGVRMTGMVMSEDYVYAGVIKFPQLEVFIPDDLKVEEESASIHKGLLIFDVPLEVTNWESLYPEGVMVPSYWRSWKQ</sequence>
<evidence type="ECO:0000313" key="9">
    <source>
        <dbReference type="Proteomes" id="UP000199266"/>
    </source>
</evidence>
<keyword evidence="6" id="KW-0281">Fimbrium</keyword>
<comment type="subcellular location">
    <subcellularLocation>
        <location evidence="1">Fimbrium</location>
    </subcellularLocation>
</comment>
<evidence type="ECO:0000256" key="6">
    <source>
        <dbReference type="ARBA" id="ARBA00023263"/>
    </source>
</evidence>
<evidence type="ECO:0000256" key="4">
    <source>
        <dbReference type="ARBA" id="ARBA00022723"/>
    </source>
</evidence>
<comment type="similarity">
    <text evidence="2">Belongs to the PilY1 family.</text>
</comment>
<dbReference type="GO" id="GO:0009289">
    <property type="term" value="C:pilus"/>
    <property type="evidence" value="ECO:0007669"/>
    <property type="project" value="UniProtKB-SubCell"/>
</dbReference>
<dbReference type="AlphaFoldDB" id="A0A1H3G3B2"/>
<dbReference type="InterPro" id="IPR008707">
    <property type="entry name" value="B-propeller_PilY1"/>
</dbReference>
<evidence type="ECO:0000256" key="2">
    <source>
        <dbReference type="ARBA" id="ARBA00008387"/>
    </source>
</evidence>
<accession>A0A1H3G3B2</accession>
<dbReference type="Gene3D" id="2.130.10.10">
    <property type="entry name" value="YVTN repeat-like/Quinoprotein amine dehydrogenase"/>
    <property type="match status" value="1"/>
</dbReference>
<dbReference type="GO" id="GO:0046872">
    <property type="term" value="F:metal ion binding"/>
    <property type="evidence" value="ECO:0007669"/>
    <property type="project" value="UniProtKB-KW"/>
</dbReference>
<evidence type="ECO:0000256" key="3">
    <source>
        <dbReference type="ARBA" id="ARBA00022558"/>
    </source>
</evidence>
<dbReference type="Proteomes" id="UP000199266">
    <property type="component" value="Unassembled WGS sequence"/>
</dbReference>
<keyword evidence="4" id="KW-0479">Metal-binding</keyword>
<reference evidence="9" key="1">
    <citation type="submission" date="2016-10" db="EMBL/GenBank/DDBJ databases">
        <authorList>
            <person name="Varghese N."/>
            <person name="Submissions S."/>
        </authorList>
    </citation>
    <scope>NUCLEOTIDE SEQUENCE [LARGE SCALE GENOMIC DNA]</scope>
    <source>
        <strain evidence="9">DSM 13490</strain>
    </source>
</reference>
<evidence type="ECO:0000256" key="5">
    <source>
        <dbReference type="ARBA" id="ARBA00022837"/>
    </source>
</evidence>
<gene>
    <name evidence="8" type="ORF">SAMN03080603_01362</name>
</gene>
<protein>
    <submittedName>
        <fullName evidence="8">PilC beta-propeller domain-containing protein</fullName>
    </submittedName>
</protein>
<dbReference type="InterPro" id="IPR015943">
    <property type="entry name" value="WD40/YVTN_repeat-like_dom_sf"/>
</dbReference>
<dbReference type="Pfam" id="PF05567">
    <property type="entry name" value="T4P_PilY1"/>
    <property type="match status" value="1"/>
</dbReference>
<evidence type="ECO:0000256" key="1">
    <source>
        <dbReference type="ARBA" id="ARBA00004561"/>
    </source>
</evidence>
<feature type="domain" description="PilY1 beta-propeller" evidence="7">
    <location>
        <begin position="213"/>
        <end position="356"/>
    </location>
</feature>
<dbReference type="InterPro" id="IPR011047">
    <property type="entry name" value="Quinoprotein_ADH-like_sf"/>
</dbReference>